<keyword evidence="3" id="KW-1185">Reference proteome</keyword>
<feature type="transmembrane region" description="Helical" evidence="1">
    <location>
        <begin position="28"/>
        <end position="48"/>
    </location>
</feature>
<feature type="transmembrane region" description="Helical" evidence="1">
    <location>
        <begin position="240"/>
        <end position="257"/>
    </location>
</feature>
<gene>
    <name evidence="2" type="ORF">OUO13_01440</name>
</gene>
<feature type="transmembrane region" description="Helical" evidence="1">
    <location>
        <begin position="86"/>
        <end position="107"/>
    </location>
</feature>
<accession>A0A9X3EAY2</accession>
<feature type="transmembrane region" description="Helical" evidence="1">
    <location>
        <begin position="153"/>
        <end position="176"/>
    </location>
</feature>
<evidence type="ECO:0000313" key="3">
    <source>
        <dbReference type="Proteomes" id="UP001150830"/>
    </source>
</evidence>
<feature type="transmembrane region" description="Helical" evidence="1">
    <location>
        <begin position="113"/>
        <end position="132"/>
    </location>
</feature>
<dbReference type="RefSeq" id="WP_283172071.1">
    <property type="nucleotide sequence ID" value="NZ_JAPNOA010000006.1"/>
</dbReference>
<dbReference type="AlphaFoldDB" id="A0A9X3EAY2"/>
<name>A0A9X3EAY2_9GAMM</name>
<feature type="transmembrane region" description="Helical" evidence="1">
    <location>
        <begin position="188"/>
        <end position="210"/>
    </location>
</feature>
<keyword evidence="1" id="KW-0812">Transmembrane</keyword>
<proteinExistence type="predicted"/>
<protein>
    <submittedName>
        <fullName evidence="2">Uncharacterized protein</fullName>
    </submittedName>
</protein>
<comment type="caution">
    <text evidence="2">The sequence shown here is derived from an EMBL/GenBank/DDBJ whole genome shotgun (WGS) entry which is preliminary data.</text>
</comment>
<evidence type="ECO:0000256" key="1">
    <source>
        <dbReference type="SAM" id="Phobius"/>
    </source>
</evidence>
<feature type="transmembrane region" description="Helical" evidence="1">
    <location>
        <begin position="217"/>
        <end position="234"/>
    </location>
</feature>
<feature type="transmembrane region" description="Helical" evidence="1">
    <location>
        <begin position="54"/>
        <end position="74"/>
    </location>
</feature>
<keyword evidence="1" id="KW-0472">Membrane</keyword>
<dbReference type="EMBL" id="JAPNOA010000006">
    <property type="protein sequence ID" value="MCY0963851.1"/>
    <property type="molecule type" value="Genomic_DNA"/>
</dbReference>
<evidence type="ECO:0000313" key="2">
    <source>
        <dbReference type="EMBL" id="MCY0963851.1"/>
    </source>
</evidence>
<sequence>MLIVAKIIVTFLTVVLLSKVAERLGPRYAGLLAGFPLGTGIALYFFGWQQGAEFAANSAVYTLSGLSSALWLAWGYWQVIKRKPGLSWMPVAMLAGVGCFMLSSLVLNQLPPSRVLGAILIVSAILLFRQVFRGIADAPTVTPRTLPGGKTTALLFRAGMATATILMITALADILGPDQAGLLAAFPVSYFPLLLILHITFGAPTLAVTIRHYPDGLGALAVYSLAVSLLYPQLGLNMGTIASLALAVLYLVIYGIWQQTRKRA</sequence>
<reference evidence="2" key="1">
    <citation type="submission" date="2022-11" db="EMBL/GenBank/DDBJ databases">
        <title>Parathalassolutuus dongxingensis gen. nov., sp. nov., a novel member of family Oceanospirillaceae isolated from a coastal shrimp pond in Guangxi, China.</title>
        <authorList>
            <person name="Chen H."/>
        </authorList>
    </citation>
    <scope>NUCLEOTIDE SEQUENCE</scope>
    <source>
        <strain evidence="2">G-43</strain>
    </source>
</reference>
<dbReference type="Proteomes" id="UP001150830">
    <property type="component" value="Unassembled WGS sequence"/>
</dbReference>
<organism evidence="2 3">
    <name type="scientific">Parathalassolituus penaei</name>
    <dbReference type="NCBI Taxonomy" id="2997323"/>
    <lineage>
        <taxon>Bacteria</taxon>
        <taxon>Pseudomonadati</taxon>
        <taxon>Pseudomonadota</taxon>
        <taxon>Gammaproteobacteria</taxon>
        <taxon>Oceanospirillales</taxon>
        <taxon>Oceanospirillaceae</taxon>
        <taxon>Parathalassolituus</taxon>
    </lineage>
</organism>
<keyword evidence="1" id="KW-1133">Transmembrane helix</keyword>